<evidence type="ECO:0000256" key="1">
    <source>
        <dbReference type="ARBA" id="ARBA00004651"/>
    </source>
</evidence>
<evidence type="ECO:0000256" key="3">
    <source>
        <dbReference type="ARBA" id="ARBA00022692"/>
    </source>
</evidence>
<feature type="transmembrane region" description="Helical" evidence="6">
    <location>
        <begin position="98"/>
        <end position="121"/>
    </location>
</feature>
<evidence type="ECO:0000256" key="2">
    <source>
        <dbReference type="ARBA" id="ARBA00022475"/>
    </source>
</evidence>
<comment type="subcellular location">
    <subcellularLocation>
        <location evidence="1">Cell membrane</location>
        <topology evidence="1">Multi-pass membrane protein</topology>
    </subcellularLocation>
</comment>
<reference evidence="7 8" key="1">
    <citation type="submission" date="2023-07" db="EMBL/GenBank/DDBJ databases">
        <title>Sorghum-associated microbial communities from plants grown in Nebraska, USA.</title>
        <authorList>
            <person name="Schachtman D."/>
        </authorList>
    </citation>
    <scope>NUCLEOTIDE SEQUENCE [LARGE SCALE GENOMIC DNA]</scope>
    <source>
        <strain evidence="7 8">DS2154</strain>
    </source>
</reference>
<evidence type="ECO:0000313" key="8">
    <source>
        <dbReference type="Proteomes" id="UP001262754"/>
    </source>
</evidence>
<evidence type="ECO:0000313" key="7">
    <source>
        <dbReference type="EMBL" id="MDR6533501.1"/>
    </source>
</evidence>
<evidence type="ECO:0000256" key="4">
    <source>
        <dbReference type="ARBA" id="ARBA00022989"/>
    </source>
</evidence>
<gene>
    <name evidence="7" type="ORF">J2800_004267</name>
</gene>
<feature type="transmembrane region" description="Helical" evidence="6">
    <location>
        <begin position="12"/>
        <end position="29"/>
    </location>
</feature>
<name>A0ABU1N5Y5_9CAUL</name>
<keyword evidence="4 6" id="KW-1133">Transmembrane helix</keyword>
<keyword evidence="8" id="KW-1185">Reference proteome</keyword>
<dbReference type="Pfam" id="PF03739">
    <property type="entry name" value="LptF_LptG"/>
    <property type="match status" value="1"/>
</dbReference>
<keyword evidence="3 6" id="KW-0812">Transmembrane</keyword>
<organism evidence="7 8">
    <name type="scientific">Caulobacter rhizosphaerae</name>
    <dbReference type="NCBI Taxonomy" id="2010972"/>
    <lineage>
        <taxon>Bacteria</taxon>
        <taxon>Pseudomonadati</taxon>
        <taxon>Pseudomonadota</taxon>
        <taxon>Alphaproteobacteria</taxon>
        <taxon>Caulobacterales</taxon>
        <taxon>Caulobacteraceae</taxon>
        <taxon>Caulobacter</taxon>
    </lineage>
</organism>
<dbReference type="PANTHER" id="PTHR33529">
    <property type="entry name" value="SLR0882 PROTEIN-RELATED"/>
    <property type="match status" value="1"/>
</dbReference>
<feature type="transmembrane region" description="Helical" evidence="6">
    <location>
        <begin position="59"/>
        <end position="77"/>
    </location>
</feature>
<dbReference type="RefSeq" id="WP_056752638.1">
    <property type="nucleotide sequence ID" value="NZ_BMLD01000015.1"/>
</dbReference>
<accession>A0ABU1N5Y5</accession>
<feature type="transmembrane region" description="Helical" evidence="6">
    <location>
        <begin position="268"/>
        <end position="291"/>
    </location>
</feature>
<feature type="transmembrane region" description="Helical" evidence="6">
    <location>
        <begin position="298"/>
        <end position="319"/>
    </location>
</feature>
<feature type="transmembrane region" description="Helical" evidence="6">
    <location>
        <begin position="331"/>
        <end position="352"/>
    </location>
</feature>
<evidence type="ECO:0000256" key="6">
    <source>
        <dbReference type="SAM" id="Phobius"/>
    </source>
</evidence>
<proteinExistence type="predicted"/>
<dbReference type="EMBL" id="JAVDRL010000013">
    <property type="protein sequence ID" value="MDR6533501.1"/>
    <property type="molecule type" value="Genomic_DNA"/>
</dbReference>
<keyword evidence="2" id="KW-1003">Cell membrane</keyword>
<sequence length="354" mass="36969">MKIQLYVLRTVGTRVLGAALILFSILQILDLLEVTTDILDRGLGTAGVLYYAALRSPRLIEQVAPIATLAGGLFAFSQLARESAIIAMRATGISAYRIVGMALPVALLVMAVDFGCAQLIAPRTDPVLADWWQATTPVADRKVPGPRSFRAGDDLVIAGGASADGGVLKAVKVYRRDKVGRLVERIEAPSATYARASGWTLVNPVIVRFNGEQVNVTPAARMGWPSPLHRQDVQALFADSPVPTAATARRALLSGGGDRPSSFYETRLLAAFAGPFASLVMLLLSAPVALANFRSGQGAVLLTAGLAAGLVFLVVNGLLSALGEGGSLSPALAVWGGPTIFAALAIYALVVLEG</sequence>
<dbReference type="Proteomes" id="UP001262754">
    <property type="component" value="Unassembled WGS sequence"/>
</dbReference>
<comment type="caution">
    <text evidence="7">The sequence shown here is derived from an EMBL/GenBank/DDBJ whole genome shotgun (WGS) entry which is preliminary data.</text>
</comment>
<dbReference type="PANTHER" id="PTHR33529:SF2">
    <property type="entry name" value="LIPOPOLYSACCHARIDE EXPORT SYSTEM PERMEASE PROTEIN LPTG"/>
    <property type="match status" value="1"/>
</dbReference>
<dbReference type="InterPro" id="IPR005495">
    <property type="entry name" value="LptG/LptF_permease"/>
</dbReference>
<protein>
    <submittedName>
        <fullName evidence="7">Lipopolysaccharide export system permease protein</fullName>
    </submittedName>
</protein>
<keyword evidence="5 6" id="KW-0472">Membrane</keyword>
<evidence type="ECO:0000256" key="5">
    <source>
        <dbReference type="ARBA" id="ARBA00023136"/>
    </source>
</evidence>